<proteinExistence type="inferred from homology"/>
<dbReference type="PANTHER" id="PTHR43133:SF51">
    <property type="entry name" value="RNA POLYMERASE SIGMA FACTOR"/>
    <property type="match status" value="1"/>
</dbReference>
<organism evidence="7 8">
    <name type="scientific">Jeotgalibacillus terrae</name>
    <dbReference type="NCBI Taxonomy" id="587735"/>
    <lineage>
        <taxon>Bacteria</taxon>
        <taxon>Bacillati</taxon>
        <taxon>Bacillota</taxon>
        <taxon>Bacilli</taxon>
        <taxon>Bacillales</taxon>
        <taxon>Caryophanaceae</taxon>
        <taxon>Jeotgalibacillus</taxon>
    </lineage>
</organism>
<accession>A0ABW5ZIH3</accession>
<dbReference type="InterPro" id="IPR036388">
    <property type="entry name" value="WH-like_DNA-bd_sf"/>
</dbReference>
<evidence type="ECO:0000313" key="8">
    <source>
        <dbReference type="Proteomes" id="UP001597561"/>
    </source>
</evidence>
<sequence length="174" mass="20216">MELEELVSDAIKGDDGAFVSLMQACKTDLYKTAYAYLRNEADAIEAVQETTCRAYQSIQTLQHPEYAKTWLIRIMINVCQTELQKRKKVTVHPFLEDERSVDHQHSTIETTEALESLSPKERELIHLKYIQDLTIRQVAEVLEMPEGTVKTKLYQSLSRLKRWFEKGDDQHVSK</sequence>
<dbReference type="SUPFAM" id="SSF88659">
    <property type="entry name" value="Sigma3 and sigma4 domains of RNA polymerase sigma factors"/>
    <property type="match status" value="1"/>
</dbReference>
<dbReference type="InterPro" id="IPR014284">
    <property type="entry name" value="RNA_pol_sigma-70_dom"/>
</dbReference>
<dbReference type="Gene3D" id="1.10.1740.10">
    <property type="match status" value="1"/>
</dbReference>
<feature type="domain" description="RNA polymerase sigma-70 region 2" evidence="5">
    <location>
        <begin position="21"/>
        <end position="88"/>
    </location>
</feature>
<name>A0ABW5ZIH3_9BACL</name>
<protein>
    <submittedName>
        <fullName evidence="7">Sigma-70 family RNA polymerase sigma factor</fullName>
    </submittedName>
</protein>
<keyword evidence="3" id="KW-0731">Sigma factor</keyword>
<evidence type="ECO:0000256" key="1">
    <source>
        <dbReference type="ARBA" id="ARBA00010641"/>
    </source>
</evidence>
<dbReference type="SUPFAM" id="SSF88946">
    <property type="entry name" value="Sigma2 domain of RNA polymerase sigma factors"/>
    <property type="match status" value="1"/>
</dbReference>
<gene>
    <name evidence="7" type="ORF">ACFS5P_09470</name>
</gene>
<evidence type="ECO:0000259" key="6">
    <source>
        <dbReference type="Pfam" id="PF08281"/>
    </source>
</evidence>
<evidence type="ECO:0000313" key="7">
    <source>
        <dbReference type="EMBL" id="MFD2912106.1"/>
    </source>
</evidence>
<reference evidence="8" key="1">
    <citation type="journal article" date="2019" name="Int. J. Syst. Evol. Microbiol.">
        <title>The Global Catalogue of Microorganisms (GCM) 10K type strain sequencing project: providing services to taxonomists for standard genome sequencing and annotation.</title>
        <authorList>
            <consortium name="The Broad Institute Genomics Platform"/>
            <consortium name="The Broad Institute Genome Sequencing Center for Infectious Disease"/>
            <person name="Wu L."/>
            <person name="Ma J."/>
        </authorList>
    </citation>
    <scope>NUCLEOTIDE SEQUENCE [LARGE SCALE GENOMIC DNA]</scope>
    <source>
        <strain evidence="8">KCTC 13528</strain>
    </source>
</reference>
<comment type="caution">
    <text evidence="7">The sequence shown here is derived from an EMBL/GenBank/DDBJ whole genome shotgun (WGS) entry which is preliminary data.</text>
</comment>
<evidence type="ECO:0000256" key="2">
    <source>
        <dbReference type="ARBA" id="ARBA00023015"/>
    </source>
</evidence>
<keyword evidence="4" id="KW-0804">Transcription</keyword>
<dbReference type="EMBL" id="JBHUPG010000017">
    <property type="protein sequence ID" value="MFD2912106.1"/>
    <property type="molecule type" value="Genomic_DNA"/>
</dbReference>
<dbReference type="Pfam" id="PF04542">
    <property type="entry name" value="Sigma70_r2"/>
    <property type="match status" value="1"/>
</dbReference>
<dbReference type="InterPro" id="IPR013324">
    <property type="entry name" value="RNA_pol_sigma_r3/r4-like"/>
</dbReference>
<dbReference type="RefSeq" id="WP_204730391.1">
    <property type="nucleotide sequence ID" value="NZ_JAFBDK010000017.1"/>
</dbReference>
<dbReference type="InterPro" id="IPR013249">
    <property type="entry name" value="RNA_pol_sigma70_r4_t2"/>
</dbReference>
<dbReference type="InterPro" id="IPR007627">
    <property type="entry name" value="RNA_pol_sigma70_r2"/>
</dbReference>
<dbReference type="CDD" id="cd06171">
    <property type="entry name" value="Sigma70_r4"/>
    <property type="match status" value="1"/>
</dbReference>
<dbReference type="InterPro" id="IPR013325">
    <property type="entry name" value="RNA_pol_sigma_r2"/>
</dbReference>
<keyword evidence="2" id="KW-0805">Transcription regulation</keyword>
<evidence type="ECO:0000256" key="3">
    <source>
        <dbReference type="ARBA" id="ARBA00023082"/>
    </source>
</evidence>
<dbReference type="Gene3D" id="1.10.10.10">
    <property type="entry name" value="Winged helix-like DNA-binding domain superfamily/Winged helix DNA-binding domain"/>
    <property type="match status" value="1"/>
</dbReference>
<evidence type="ECO:0000256" key="4">
    <source>
        <dbReference type="ARBA" id="ARBA00023163"/>
    </source>
</evidence>
<dbReference type="Proteomes" id="UP001597561">
    <property type="component" value="Unassembled WGS sequence"/>
</dbReference>
<keyword evidence="8" id="KW-1185">Reference proteome</keyword>
<feature type="domain" description="RNA polymerase sigma factor 70 region 4 type 2" evidence="6">
    <location>
        <begin position="111"/>
        <end position="160"/>
    </location>
</feature>
<dbReference type="Pfam" id="PF08281">
    <property type="entry name" value="Sigma70_r4_2"/>
    <property type="match status" value="1"/>
</dbReference>
<dbReference type="PANTHER" id="PTHR43133">
    <property type="entry name" value="RNA POLYMERASE ECF-TYPE SIGMA FACTO"/>
    <property type="match status" value="1"/>
</dbReference>
<evidence type="ECO:0000259" key="5">
    <source>
        <dbReference type="Pfam" id="PF04542"/>
    </source>
</evidence>
<dbReference type="NCBIfam" id="TIGR02937">
    <property type="entry name" value="sigma70-ECF"/>
    <property type="match status" value="1"/>
</dbReference>
<comment type="similarity">
    <text evidence="1">Belongs to the sigma-70 factor family. ECF subfamily.</text>
</comment>
<dbReference type="InterPro" id="IPR039425">
    <property type="entry name" value="RNA_pol_sigma-70-like"/>
</dbReference>